<protein>
    <submittedName>
        <fullName evidence="1">Uncharacterized protein</fullName>
    </submittedName>
</protein>
<sequence>MQINGRAQDPGRTISLTLLDNYDYWVILDPTRQRLYLNSTGRILDRDVQCYNELVGTVIFHEVRIVVRDKNDNNPRFQQPRYYVAINELTPVGTTIFTGFSGNNGATDIDDGPNGHIEYSILYNPNDPGSNRTVSVANTLSGHIILAERLNYEERTRYLVLVQANDRAPYPPNRRTATTTLTVDVLDGDDLGPMFLPCILVNNTRDCNPLTYRVAIPEFTEPSKLNPLNVTPAIRAVDMDRNIQPPSNRPNILYYILVGHPAAYREYFSLNRTTAELRVLQPISRDLYQRFTLIIKAEQDNGHPLPAYADLIIEILDENNQAPYFQFATYQGYVSESSPVGTTISASANLTAPLGIIALDNDIEELDPGDTPVDPLLKITLDDYTTIFSLTPTGIIRYLKLIKPVDREQQMVYTFTVGLRLSGLYPQDSTHAL</sequence>
<reference evidence="1" key="1">
    <citation type="submission" date="2022-05" db="EMBL/GenBank/DDBJ databases">
        <title>Chromosome-level genome of Chaenocephalus aceratus.</title>
        <authorList>
            <person name="Park H."/>
        </authorList>
    </citation>
    <scope>NUCLEOTIDE SEQUENCE</scope>
    <source>
        <strain evidence="1">KU_202001</strain>
    </source>
</reference>
<comment type="caution">
    <text evidence="1">The sequence shown here is derived from an EMBL/GenBank/DDBJ whole genome shotgun (WGS) entry which is preliminary data.</text>
</comment>
<name>A0ACB9WH44_CHAAC</name>
<organism evidence="1 2">
    <name type="scientific">Chaenocephalus aceratus</name>
    <name type="common">Blackfin icefish</name>
    <name type="synonym">Chaenichthys aceratus</name>
    <dbReference type="NCBI Taxonomy" id="36190"/>
    <lineage>
        <taxon>Eukaryota</taxon>
        <taxon>Metazoa</taxon>
        <taxon>Chordata</taxon>
        <taxon>Craniata</taxon>
        <taxon>Vertebrata</taxon>
        <taxon>Euteleostomi</taxon>
        <taxon>Actinopterygii</taxon>
        <taxon>Neopterygii</taxon>
        <taxon>Teleostei</taxon>
        <taxon>Neoteleostei</taxon>
        <taxon>Acanthomorphata</taxon>
        <taxon>Eupercaria</taxon>
        <taxon>Perciformes</taxon>
        <taxon>Notothenioidei</taxon>
        <taxon>Channichthyidae</taxon>
        <taxon>Chaenocephalus</taxon>
    </lineage>
</organism>
<gene>
    <name evidence="1" type="ORF">KUCAC02_023665</name>
</gene>
<evidence type="ECO:0000313" key="2">
    <source>
        <dbReference type="Proteomes" id="UP001057452"/>
    </source>
</evidence>
<dbReference type="EMBL" id="CM043806">
    <property type="protein sequence ID" value="KAI4812263.1"/>
    <property type="molecule type" value="Genomic_DNA"/>
</dbReference>
<dbReference type="Proteomes" id="UP001057452">
    <property type="component" value="Chromosome 22"/>
</dbReference>
<accession>A0ACB9WH44</accession>
<keyword evidence="2" id="KW-1185">Reference proteome</keyword>
<evidence type="ECO:0000313" key="1">
    <source>
        <dbReference type="EMBL" id="KAI4812263.1"/>
    </source>
</evidence>
<proteinExistence type="predicted"/>